<reference evidence="2 3" key="1">
    <citation type="submission" date="2020-08" db="EMBL/GenBank/DDBJ databases">
        <title>Genomic Encyclopedia of Type Strains, Phase IV (KMG-IV): sequencing the most valuable type-strain genomes for metagenomic binning, comparative biology and taxonomic classification.</title>
        <authorList>
            <person name="Goeker M."/>
        </authorList>
    </citation>
    <scope>NUCLEOTIDE SEQUENCE [LARGE SCALE GENOMIC DNA]</scope>
    <source>
        <strain evidence="2 3">YIM 65646</strain>
    </source>
</reference>
<dbReference type="Pfam" id="PF11716">
    <property type="entry name" value="MDMPI_N"/>
    <property type="match status" value="1"/>
</dbReference>
<dbReference type="EMBL" id="JACHGT010000009">
    <property type="protein sequence ID" value="MBB6036431.1"/>
    <property type="molecule type" value="Genomic_DNA"/>
</dbReference>
<organism evidence="2 3">
    <name type="scientific">Phytomonospora endophytica</name>
    <dbReference type="NCBI Taxonomy" id="714109"/>
    <lineage>
        <taxon>Bacteria</taxon>
        <taxon>Bacillati</taxon>
        <taxon>Actinomycetota</taxon>
        <taxon>Actinomycetes</taxon>
        <taxon>Micromonosporales</taxon>
        <taxon>Micromonosporaceae</taxon>
        <taxon>Phytomonospora</taxon>
    </lineage>
</organism>
<dbReference type="InterPro" id="IPR034660">
    <property type="entry name" value="DinB/YfiT-like"/>
</dbReference>
<dbReference type="RefSeq" id="WP_184789283.1">
    <property type="nucleotide sequence ID" value="NZ_BONT01000029.1"/>
</dbReference>
<proteinExistence type="predicted"/>
<evidence type="ECO:0000313" key="3">
    <source>
        <dbReference type="Proteomes" id="UP000548476"/>
    </source>
</evidence>
<dbReference type="Gene3D" id="1.20.120.450">
    <property type="entry name" value="dinb family like domain"/>
    <property type="match status" value="1"/>
</dbReference>
<accession>A0A841FGI0</accession>
<dbReference type="NCBIfam" id="TIGR03083">
    <property type="entry name" value="maleylpyruvate isomerase family mycothiol-dependent enzyme"/>
    <property type="match status" value="1"/>
</dbReference>
<protein>
    <submittedName>
        <fullName evidence="2">Uncharacterized protein (TIGR03086 family)</fullName>
    </submittedName>
</protein>
<dbReference type="Proteomes" id="UP000548476">
    <property type="component" value="Unassembled WGS sequence"/>
</dbReference>
<comment type="caution">
    <text evidence="2">The sequence shown here is derived from an EMBL/GenBank/DDBJ whole genome shotgun (WGS) entry which is preliminary data.</text>
</comment>
<dbReference type="InterPro" id="IPR024344">
    <property type="entry name" value="MDMPI_metal-binding"/>
</dbReference>
<dbReference type="NCBIfam" id="TIGR03086">
    <property type="entry name" value="TIGR03086 family metal-binding protein"/>
    <property type="match status" value="1"/>
</dbReference>
<dbReference type="InterPro" id="IPR017517">
    <property type="entry name" value="Maleyloyr_isom"/>
</dbReference>
<name>A0A841FGI0_9ACTN</name>
<feature type="domain" description="Mycothiol-dependent maleylpyruvate isomerase metal-binding" evidence="1">
    <location>
        <begin position="14"/>
        <end position="132"/>
    </location>
</feature>
<dbReference type="AlphaFoldDB" id="A0A841FGI0"/>
<dbReference type="SUPFAM" id="SSF109854">
    <property type="entry name" value="DinB/YfiT-like putative metalloenzymes"/>
    <property type="match status" value="1"/>
</dbReference>
<dbReference type="GO" id="GO:0046872">
    <property type="term" value="F:metal ion binding"/>
    <property type="evidence" value="ECO:0007669"/>
    <property type="project" value="InterPro"/>
</dbReference>
<sequence>MSDDKKTHELLKLAAASASRVVAGAGEIDFGRPTPSPGWDVRELANHFIVWSAYALERRGLRQELGEDVTGRDFVGEADWRAEYETTMDHALEVWSDPKTFEGEIGTGHSAMAAGDIATMLLLETVLHSWDFAKATGQDYVTDPALGEGVLPLVEQWAEMYRQYDGFGEPVEVPAGASAMDRALALSGRDPNWTP</sequence>
<gene>
    <name evidence="2" type="ORF">HNR73_004302</name>
</gene>
<keyword evidence="3" id="KW-1185">Reference proteome</keyword>
<dbReference type="InterPro" id="IPR017520">
    <property type="entry name" value="CHP03086"/>
</dbReference>
<evidence type="ECO:0000313" key="2">
    <source>
        <dbReference type="EMBL" id="MBB6036431.1"/>
    </source>
</evidence>
<evidence type="ECO:0000259" key="1">
    <source>
        <dbReference type="Pfam" id="PF11716"/>
    </source>
</evidence>